<dbReference type="GeneID" id="90543061"/>
<evidence type="ECO:0000313" key="1">
    <source>
        <dbReference type="EMBL" id="WUR05214.1"/>
    </source>
</evidence>
<organism evidence="1 2">
    <name type="scientific">Vairimorpha necatrix</name>
    <dbReference type="NCBI Taxonomy" id="6039"/>
    <lineage>
        <taxon>Eukaryota</taxon>
        <taxon>Fungi</taxon>
        <taxon>Fungi incertae sedis</taxon>
        <taxon>Microsporidia</taxon>
        <taxon>Nosematidae</taxon>
        <taxon>Vairimorpha</taxon>
    </lineage>
</organism>
<accession>A0AAX4JGU6</accession>
<dbReference type="RefSeq" id="XP_065331359.1">
    <property type="nucleotide sequence ID" value="XM_065475287.1"/>
</dbReference>
<dbReference type="Proteomes" id="UP001334084">
    <property type="component" value="Chromosome 12"/>
</dbReference>
<gene>
    <name evidence="1" type="ORF">VNE69_12199</name>
</gene>
<name>A0AAX4JGU6_9MICR</name>
<keyword evidence="2" id="KW-1185">Reference proteome</keyword>
<protein>
    <submittedName>
        <fullName evidence="1">Uncharacterized protein</fullName>
    </submittedName>
</protein>
<dbReference type="EMBL" id="CP142737">
    <property type="protein sequence ID" value="WUR05214.1"/>
    <property type="molecule type" value="Genomic_DNA"/>
</dbReference>
<reference evidence="1" key="1">
    <citation type="journal article" date="2024" name="BMC Genomics">
        <title>Functional annotation of a divergent genome using sequence and structure-based similarity.</title>
        <authorList>
            <person name="Svedberg D."/>
            <person name="Winiger R.R."/>
            <person name="Berg A."/>
            <person name="Sharma H."/>
            <person name="Tellgren-Roth C."/>
            <person name="Debrunner-Vossbrinck B.A."/>
            <person name="Vossbrinck C.R."/>
            <person name="Barandun J."/>
        </authorList>
    </citation>
    <scope>NUCLEOTIDE SEQUENCE</scope>
    <source>
        <strain evidence="1">Illinois isolate</strain>
    </source>
</reference>
<proteinExistence type="predicted"/>
<evidence type="ECO:0000313" key="2">
    <source>
        <dbReference type="Proteomes" id="UP001334084"/>
    </source>
</evidence>
<dbReference type="AlphaFoldDB" id="A0AAX4JGU6"/>
<dbReference type="KEGG" id="vnx:VNE69_12199"/>
<sequence length="140" mass="16864">MKKIQTITKKEKLSKKNIKDKTCTLKDKSNLLKKEKLFKKNNIRTYFYDETFNNMNNNILDYTVKNFNAETSRIPRCSTGFDNKIPGYFNSYYGTLLKNIEVLGDKYDYDLYNNFKGEWCYLNVVKKKENEMYLDFFEKK</sequence>